<feature type="region of interest" description="Disordered" evidence="5">
    <location>
        <begin position="126"/>
        <end position="152"/>
    </location>
</feature>
<sequence>MSKEAAEKRPMLTRAESEVMQVLWERQGGTVHEVVEHLQRPVAYTTALTLLRILEQKGYVRHEPHPDGGRAHVYRPTIAASKVQRRHVRDLVDRLFGGRAEKLMVGLLEDESWTRDELESLKSEIESRLKAEEQHTKAAPESRRAKGGKHHE</sequence>
<reference evidence="6 7" key="1">
    <citation type="submission" date="2021-12" db="EMBL/GenBank/DDBJ databases">
        <title>Discovery of the Pendulisporaceae a myxobacterial family with distinct sporulation behavior and unique specialized metabolism.</title>
        <authorList>
            <person name="Garcia R."/>
            <person name="Popoff A."/>
            <person name="Bader C.D."/>
            <person name="Loehr J."/>
            <person name="Walesch S."/>
            <person name="Walt C."/>
            <person name="Boldt J."/>
            <person name="Bunk B."/>
            <person name="Haeckl F.J.F.P.J."/>
            <person name="Gunesch A.P."/>
            <person name="Birkelbach J."/>
            <person name="Nuebel U."/>
            <person name="Pietschmann T."/>
            <person name="Bach T."/>
            <person name="Mueller R."/>
        </authorList>
    </citation>
    <scope>NUCLEOTIDE SEQUENCE [LARGE SCALE GENOMIC DNA]</scope>
    <source>
        <strain evidence="6 7">MSr12523</strain>
    </source>
</reference>
<evidence type="ECO:0000256" key="2">
    <source>
        <dbReference type="ARBA" id="ARBA00023015"/>
    </source>
</evidence>
<keyword evidence="7" id="KW-1185">Reference proteome</keyword>
<dbReference type="Proteomes" id="UP001379533">
    <property type="component" value="Chromosome"/>
</dbReference>
<name>A0ABZ2KEZ9_9BACT</name>
<dbReference type="Gene3D" id="1.10.4040.10">
    <property type="entry name" value="Penicillinase repressor domain"/>
    <property type="match status" value="1"/>
</dbReference>
<keyword evidence="2" id="KW-0805">Transcription regulation</keyword>
<evidence type="ECO:0000256" key="5">
    <source>
        <dbReference type="SAM" id="MobiDB-lite"/>
    </source>
</evidence>
<accession>A0ABZ2KEZ9</accession>
<dbReference type="EMBL" id="CP089982">
    <property type="protein sequence ID" value="WXA95660.1"/>
    <property type="molecule type" value="Genomic_DNA"/>
</dbReference>
<dbReference type="Pfam" id="PF03965">
    <property type="entry name" value="Penicillinase_R"/>
    <property type="match status" value="1"/>
</dbReference>
<evidence type="ECO:0000256" key="1">
    <source>
        <dbReference type="ARBA" id="ARBA00011046"/>
    </source>
</evidence>
<dbReference type="InterPro" id="IPR005650">
    <property type="entry name" value="BlaI_family"/>
</dbReference>
<dbReference type="SUPFAM" id="SSF46785">
    <property type="entry name" value="Winged helix' DNA-binding domain"/>
    <property type="match status" value="1"/>
</dbReference>
<dbReference type="Gene3D" id="1.10.10.10">
    <property type="entry name" value="Winged helix-like DNA-binding domain superfamily/Winged helix DNA-binding domain"/>
    <property type="match status" value="1"/>
</dbReference>
<evidence type="ECO:0000313" key="6">
    <source>
        <dbReference type="EMBL" id="WXA95660.1"/>
    </source>
</evidence>
<evidence type="ECO:0000256" key="4">
    <source>
        <dbReference type="ARBA" id="ARBA00023163"/>
    </source>
</evidence>
<keyword evidence="4" id="KW-0804">Transcription</keyword>
<dbReference type="InterPro" id="IPR036390">
    <property type="entry name" value="WH_DNA-bd_sf"/>
</dbReference>
<dbReference type="RefSeq" id="WP_394846267.1">
    <property type="nucleotide sequence ID" value="NZ_CP089982.1"/>
</dbReference>
<feature type="compositionally biased region" description="Basic and acidic residues" evidence="5">
    <location>
        <begin position="126"/>
        <end position="144"/>
    </location>
</feature>
<keyword evidence="3" id="KW-0238">DNA-binding</keyword>
<comment type="similarity">
    <text evidence="1">Belongs to the BlaI transcriptional regulatory family.</text>
</comment>
<dbReference type="InterPro" id="IPR036388">
    <property type="entry name" value="WH-like_DNA-bd_sf"/>
</dbReference>
<evidence type="ECO:0000313" key="7">
    <source>
        <dbReference type="Proteomes" id="UP001379533"/>
    </source>
</evidence>
<gene>
    <name evidence="6" type="ORF">LZC95_02235</name>
</gene>
<evidence type="ECO:0000256" key="3">
    <source>
        <dbReference type="ARBA" id="ARBA00023125"/>
    </source>
</evidence>
<organism evidence="6 7">
    <name type="scientific">Pendulispora brunnea</name>
    <dbReference type="NCBI Taxonomy" id="2905690"/>
    <lineage>
        <taxon>Bacteria</taxon>
        <taxon>Pseudomonadati</taxon>
        <taxon>Myxococcota</taxon>
        <taxon>Myxococcia</taxon>
        <taxon>Myxococcales</taxon>
        <taxon>Sorangiineae</taxon>
        <taxon>Pendulisporaceae</taxon>
        <taxon>Pendulispora</taxon>
    </lineage>
</organism>
<protein>
    <submittedName>
        <fullName evidence="6">BlaI/MecI/CopY family transcriptional regulator</fullName>
    </submittedName>
</protein>
<dbReference type="PIRSF" id="PIRSF019455">
    <property type="entry name" value="CopR_AtkY"/>
    <property type="match status" value="1"/>
</dbReference>
<proteinExistence type="inferred from homology"/>